<organism evidence="1 2">
    <name type="scientific">Roseibacillus persicicus</name>
    <dbReference type="NCBI Taxonomy" id="454148"/>
    <lineage>
        <taxon>Bacteria</taxon>
        <taxon>Pseudomonadati</taxon>
        <taxon>Verrucomicrobiota</taxon>
        <taxon>Verrucomicrobiia</taxon>
        <taxon>Verrucomicrobiales</taxon>
        <taxon>Verrucomicrobiaceae</taxon>
        <taxon>Roseibacillus</taxon>
    </lineage>
</organism>
<comment type="caution">
    <text evidence="1">The sequence shown here is derived from an EMBL/GenBank/DDBJ whole genome shotgun (WGS) entry which is preliminary data.</text>
</comment>
<name>A0A918WFC3_9BACT</name>
<dbReference type="RefSeq" id="WP_268244894.1">
    <property type="nucleotide sequence ID" value="NZ_BMXI01000001.1"/>
</dbReference>
<proteinExistence type="predicted"/>
<dbReference type="EMBL" id="BMXI01000001">
    <property type="protein sequence ID" value="GHC41700.1"/>
    <property type="molecule type" value="Genomic_DNA"/>
</dbReference>
<protein>
    <submittedName>
        <fullName evidence="1">Uncharacterized protein</fullName>
    </submittedName>
</protein>
<dbReference type="AlphaFoldDB" id="A0A918WFC3"/>
<dbReference type="Proteomes" id="UP000644507">
    <property type="component" value="Unassembled WGS sequence"/>
</dbReference>
<gene>
    <name evidence="1" type="ORF">GCM10007100_03160</name>
</gene>
<evidence type="ECO:0000313" key="1">
    <source>
        <dbReference type="EMBL" id="GHC41700.1"/>
    </source>
</evidence>
<dbReference type="PROSITE" id="PS51257">
    <property type="entry name" value="PROKAR_LIPOPROTEIN"/>
    <property type="match status" value="1"/>
</dbReference>
<reference evidence="1" key="1">
    <citation type="journal article" date="2014" name="Int. J. Syst. Evol. Microbiol.">
        <title>Complete genome sequence of Corynebacterium casei LMG S-19264T (=DSM 44701T), isolated from a smear-ripened cheese.</title>
        <authorList>
            <consortium name="US DOE Joint Genome Institute (JGI-PGF)"/>
            <person name="Walter F."/>
            <person name="Albersmeier A."/>
            <person name="Kalinowski J."/>
            <person name="Ruckert C."/>
        </authorList>
    </citation>
    <scope>NUCLEOTIDE SEQUENCE</scope>
    <source>
        <strain evidence="1">KCTC 12988</strain>
    </source>
</reference>
<evidence type="ECO:0000313" key="2">
    <source>
        <dbReference type="Proteomes" id="UP000644507"/>
    </source>
</evidence>
<keyword evidence="2" id="KW-1185">Reference proteome</keyword>
<sequence>MLKLIALALTATLLLSSCGLVSRTLQVPGRTVQSLGRTLGF</sequence>
<reference evidence="1" key="2">
    <citation type="submission" date="2020-09" db="EMBL/GenBank/DDBJ databases">
        <authorList>
            <person name="Sun Q."/>
            <person name="Kim S."/>
        </authorList>
    </citation>
    <scope>NUCLEOTIDE SEQUENCE</scope>
    <source>
        <strain evidence="1">KCTC 12988</strain>
    </source>
</reference>
<accession>A0A918WFC3</accession>